<feature type="transmembrane region" description="Helical" evidence="7">
    <location>
        <begin position="302"/>
        <end position="322"/>
    </location>
</feature>
<dbReference type="RefSeq" id="WP_317994904.1">
    <property type="nucleotide sequence ID" value="NZ_AP025523.1"/>
</dbReference>
<proteinExistence type="predicted"/>
<dbReference type="Proteomes" id="UP001317532">
    <property type="component" value="Chromosome"/>
</dbReference>
<dbReference type="EMBL" id="AP025523">
    <property type="protein sequence ID" value="BDE07302.1"/>
    <property type="molecule type" value="Genomic_DNA"/>
</dbReference>
<dbReference type="PANTHER" id="PTHR23513">
    <property type="entry name" value="INTEGRAL MEMBRANE EFFLUX PROTEIN-RELATED"/>
    <property type="match status" value="1"/>
</dbReference>
<feature type="domain" description="Major facilitator superfamily (MFS) profile" evidence="8">
    <location>
        <begin position="27"/>
        <end position="416"/>
    </location>
</feature>
<feature type="transmembrane region" description="Helical" evidence="7">
    <location>
        <begin position="362"/>
        <end position="384"/>
    </location>
</feature>
<dbReference type="InterPro" id="IPR036259">
    <property type="entry name" value="MFS_trans_sf"/>
</dbReference>
<dbReference type="Pfam" id="PF05977">
    <property type="entry name" value="MFS_3"/>
    <property type="match status" value="1"/>
</dbReference>
<dbReference type="PROSITE" id="PS50850">
    <property type="entry name" value="MFS"/>
    <property type="match status" value="1"/>
</dbReference>
<evidence type="ECO:0000256" key="3">
    <source>
        <dbReference type="ARBA" id="ARBA00022475"/>
    </source>
</evidence>
<keyword evidence="3" id="KW-1003">Cell membrane</keyword>
<feature type="transmembrane region" description="Helical" evidence="7">
    <location>
        <begin position="96"/>
        <end position="117"/>
    </location>
</feature>
<dbReference type="Gene3D" id="1.20.1250.20">
    <property type="entry name" value="MFS general substrate transporter like domains"/>
    <property type="match status" value="1"/>
</dbReference>
<name>A0AAN2CB39_UNVUL</name>
<feature type="transmembrane region" description="Helical" evidence="7">
    <location>
        <begin position="390"/>
        <end position="410"/>
    </location>
</feature>
<protein>
    <submittedName>
        <fullName evidence="9">MFS transporter</fullName>
    </submittedName>
</protein>
<feature type="transmembrane region" description="Helical" evidence="7">
    <location>
        <begin position="328"/>
        <end position="350"/>
    </location>
</feature>
<evidence type="ECO:0000256" key="7">
    <source>
        <dbReference type="SAM" id="Phobius"/>
    </source>
</evidence>
<evidence type="ECO:0000256" key="6">
    <source>
        <dbReference type="ARBA" id="ARBA00023136"/>
    </source>
</evidence>
<evidence type="ECO:0000256" key="2">
    <source>
        <dbReference type="ARBA" id="ARBA00022448"/>
    </source>
</evidence>
<organism evidence="9 10">
    <name type="scientific">Vulcanimicrobium alpinum</name>
    <dbReference type="NCBI Taxonomy" id="3016050"/>
    <lineage>
        <taxon>Bacteria</taxon>
        <taxon>Bacillati</taxon>
        <taxon>Vulcanimicrobiota</taxon>
        <taxon>Vulcanimicrobiia</taxon>
        <taxon>Vulcanimicrobiales</taxon>
        <taxon>Vulcanimicrobiaceae</taxon>
        <taxon>Vulcanimicrobium</taxon>
    </lineage>
</organism>
<dbReference type="KEGG" id="vab:WPS_25780"/>
<keyword evidence="5 7" id="KW-1133">Transmembrane helix</keyword>
<reference evidence="9 10" key="1">
    <citation type="journal article" date="2022" name="ISME Commun">
        <title>Vulcanimicrobium alpinus gen. nov. sp. nov., the first cultivated representative of the candidate phylum 'Eremiobacterota', is a metabolically versatile aerobic anoxygenic phototroph.</title>
        <authorList>
            <person name="Yabe S."/>
            <person name="Muto K."/>
            <person name="Abe K."/>
            <person name="Yokota A."/>
            <person name="Staudigel H."/>
            <person name="Tebo B.M."/>
        </authorList>
    </citation>
    <scope>NUCLEOTIDE SEQUENCE [LARGE SCALE GENOMIC DNA]</scope>
    <source>
        <strain evidence="9 10">WC8-2</strain>
    </source>
</reference>
<feature type="transmembrane region" description="Helical" evidence="7">
    <location>
        <begin position="182"/>
        <end position="209"/>
    </location>
</feature>
<dbReference type="GO" id="GO:0005886">
    <property type="term" value="C:plasma membrane"/>
    <property type="evidence" value="ECO:0007669"/>
    <property type="project" value="UniProtKB-SubCell"/>
</dbReference>
<dbReference type="AlphaFoldDB" id="A0AAN2CB39"/>
<dbReference type="SUPFAM" id="SSF103473">
    <property type="entry name" value="MFS general substrate transporter"/>
    <property type="match status" value="1"/>
</dbReference>
<feature type="transmembrane region" description="Helical" evidence="7">
    <location>
        <begin position="30"/>
        <end position="53"/>
    </location>
</feature>
<evidence type="ECO:0000256" key="5">
    <source>
        <dbReference type="ARBA" id="ARBA00022989"/>
    </source>
</evidence>
<dbReference type="InterPro" id="IPR020846">
    <property type="entry name" value="MFS_dom"/>
</dbReference>
<comment type="subcellular location">
    <subcellularLocation>
        <location evidence="1">Cell membrane</location>
        <topology evidence="1">Multi-pass membrane protein</topology>
    </subcellularLocation>
</comment>
<keyword evidence="2" id="KW-0813">Transport</keyword>
<dbReference type="InterPro" id="IPR010290">
    <property type="entry name" value="TM_effector"/>
</dbReference>
<dbReference type="CDD" id="cd06173">
    <property type="entry name" value="MFS_MefA_like"/>
    <property type="match status" value="1"/>
</dbReference>
<evidence type="ECO:0000256" key="4">
    <source>
        <dbReference type="ARBA" id="ARBA00022692"/>
    </source>
</evidence>
<keyword evidence="6 7" id="KW-0472">Membrane</keyword>
<accession>A0AAN2CB39</accession>
<evidence type="ECO:0000313" key="10">
    <source>
        <dbReference type="Proteomes" id="UP001317532"/>
    </source>
</evidence>
<sequence length="418" mass="43602">MRPPGGGSEPRVPDQRPSTLGAFAFRDFRLLWGGLLVSNLGTWMQFTALGYYVASLAPDDRIGALNIGLIGAARAVPVLILSPFAGVVADRYPRRLVLLITNLATVVLSFLVFVLIATKHAPLWTLMITSGLQAATQSFDAPARQSWVPLMVPREFVAAAIGLNSIAFNAPSVVGPPLAGILIAWIGVAPCYLVNAATTLAVVIALGFMKPAPPSSRIRGHVFGAILEGVRFLAAHPVLRWVVLLLVVTSLTVRPYNFLLPAYAVHVIHTDAAGLGWLMAASGVGAIGGAFFTAATGGERRGIIWAVSAIVTSAGVGILGLTSQFWPAAGILTVIGLATLSFIGSSNILLQTLSPDDMRGRAVSVYSMILLGLVPLGSLIIGSIATVLQLRMTLVLAGILATAVALAIALGRPEVSEA</sequence>
<dbReference type="PANTHER" id="PTHR23513:SF6">
    <property type="entry name" value="MAJOR FACILITATOR SUPERFAMILY ASSOCIATED DOMAIN-CONTAINING PROTEIN"/>
    <property type="match status" value="1"/>
</dbReference>
<evidence type="ECO:0000256" key="1">
    <source>
        <dbReference type="ARBA" id="ARBA00004651"/>
    </source>
</evidence>
<keyword evidence="10" id="KW-1185">Reference proteome</keyword>
<keyword evidence="4 7" id="KW-0812">Transmembrane</keyword>
<gene>
    <name evidence="9" type="ORF">WPS_25780</name>
</gene>
<evidence type="ECO:0000259" key="8">
    <source>
        <dbReference type="PROSITE" id="PS50850"/>
    </source>
</evidence>
<feature type="transmembrane region" description="Helical" evidence="7">
    <location>
        <begin position="273"/>
        <end position="295"/>
    </location>
</feature>
<feature type="transmembrane region" description="Helical" evidence="7">
    <location>
        <begin position="230"/>
        <end position="253"/>
    </location>
</feature>
<feature type="transmembrane region" description="Helical" evidence="7">
    <location>
        <begin position="65"/>
        <end position="89"/>
    </location>
</feature>
<dbReference type="GO" id="GO:0022857">
    <property type="term" value="F:transmembrane transporter activity"/>
    <property type="evidence" value="ECO:0007669"/>
    <property type="project" value="InterPro"/>
</dbReference>
<evidence type="ECO:0000313" key="9">
    <source>
        <dbReference type="EMBL" id="BDE07302.1"/>
    </source>
</evidence>